<feature type="transmembrane region" description="Helical" evidence="1">
    <location>
        <begin position="51"/>
        <end position="71"/>
    </location>
</feature>
<keyword evidence="1" id="KW-1133">Transmembrane helix</keyword>
<evidence type="ECO:0000313" key="3">
    <source>
        <dbReference type="Proteomes" id="UP000247609"/>
    </source>
</evidence>
<dbReference type="EMBL" id="NOXG01000002">
    <property type="protein sequence ID" value="PYD76758.1"/>
    <property type="molecule type" value="Genomic_DNA"/>
</dbReference>
<keyword evidence="1" id="KW-0472">Membrane</keyword>
<dbReference type="Proteomes" id="UP000247609">
    <property type="component" value="Unassembled WGS sequence"/>
</dbReference>
<sequence>MLLLGRGRAEGIAFFGNTRDAVLTALAPRIALWLVGGLLTCLHAPDTTSVTRLLFSLCMILLPAAVTYALAKRWERAALWYRYITAAWWTDWLSPFVMLGVALLMALGSPALLETFYGGLIVNLVGFAYSLWMTWFIARIGLGLRPGRALILVGAVLASLALMAEITALLPPHYVPWHDFMSLPGSGPAAKH</sequence>
<gene>
    <name evidence="2" type="ORF">CFR71_03250</name>
</gene>
<feature type="transmembrane region" description="Helical" evidence="1">
    <location>
        <begin position="150"/>
        <end position="170"/>
    </location>
</feature>
<evidence type="ECO:0000256" key="1">
    <source>
        <dbReference type="SAM" id="Phobius"/>
    </source>
</evidence>
<reference evidence="2 3" key="1">
    <citation type="submission" date="2017-07" db="EMBL/GenBank/DDBJ databases">
        <title>A draft genome sequence of Komagataeibacter sp. T5K1.</title>
        <authorList>
            <person name="Skraban J."/>
            <person name="Cleenwerck I."/>
            <person name="Vandamme P."/>
            <person name="Trcek J."/>
        </authorList>
    </citation>
    <scope>NUCLEOTIDE SEQUENCE [LARGE SCALE GENOMIC DNA]</scope>
    <source>
        <strain evidence="2 3">T5K1</strain>
    </source>
</reference>
<proteinExistence type="predicted"/>
<comment type="caution">
    <text evidence="2">The sequence shown here is derived from an EMBL/GenBank/DDBJ whole genome shotgun (WGS) entry which is preliminary data.</text>
</comment>
<feature type="transmembrane region" description="Helical" evidence="1">
    <location>
        <begin position="21"/>
        <end position="45"/>
    </location>
</feature>
<organism evidence="2 3">
    <name type="scientific">Novacetimonas pomaceti</name>
    <dbReference type="NCBI Taxonomy" id="2021998"/>
    <lineage>
        <taxon>Bacteria</taxon>
        <taxon>Pseudomonadati</taxon>
        <taxon>Pseudomonadota</taxon>
        <taxon>Alphaproteobacteria</taxon>
        <taxon>Acetobacterales</taxon>
        <taxon>Acetobacteraceae</taxon>
        <taxon>Novacetimonas</taxon>
    </lineage>
</organism>
<name>A0A318QHN0_9PROT</name>
<evidence type="ECO:0000313" key="2">
    <source>
        <dbReference type="EMBL" id="PYD76758.1"/>
    </source>
</evidence>
<keyword evidence="1" id="KW-0812">Transmembrane</keyword>
<feature type="transmembrane region" description="Helical" evidence="1">
    <location>
        <begin position="119"/>
        <end position="138"/>
    </location>
</feature>
<feature type="transmembrane region" description="Helical" evidence="1">
    <location>
        <begin position="92"/>
        <end position="113"/>
    </location>
</feature>
<dbReference type="AlphaFoldDB" id="A0A318QHN0"/>
<accession>A0A318QHN0</accession>
<protein>
    <submittedName>
        <fullName evidence="2">Uncharacterized protein</fullName>
    </submittedName>
</protein>